<dbReference type="InterPro" id="IPR051331">
    <property type="entry name" value="Chorismate_mutase-related"/>
</dbReference>
<comment type="caution">
    <text evidence="8">The sequence shown here is derived from an EMBL/GenBank/DDBJ whole genome shotgun (WGS) entry which is preliminary data.</text>
</comment>
<comment type="pathway">
    <text evidence="1 5">Metabolic intermediate biosynthesis; prephenate biosynthesis; prephenate from chorismate: step 1/1.</text>
</comment>
<dbReference type="SUPFAM" id="SSF48600">
    <property type="entry name" value="Chorismate mutase II"/>
    <property type="match status" value="1"/>
</dbReference>
<dbReference type="InterPro" id="IPR002701">
    <property type="entry name" value="CM_II_prokaryot"/>
</dbReference>
<dbReference type="InterPro" id="IPR008240">
    <property type="entry name" value="Chorismate_mutase_periplasmic"/>
</dbReference>
<dbReference type="PANTHER" id="PTHR38041">
    <property type="entry name" value="CHORISMATE MUTASE"/>
    <property type="match status" value="1"/>
</dbReference>
<dbReference type="NCBIfam" id="TIGR01806">
    <property type="entry name" value="CM_mono2"/>
    <property type="match status" value="1"/>
</dbReference>
<evidence type="ECO:0000259" key="7">
    <source>
        <dbReference type="PROSITE" id="PS51168"/>
    </source>
</evidence>
<dbReference type="InterPro" id="IPR036263">
    <property type="entry name" value="Chorismate_II_sf"/>
</dbReference>
<dbReference type="PROSITE" id="PS51168">
    <property type="entry name" value="CHORISMATE_MUT_2"/>
    <property type="match status" value="1"/>
</dbReference>
<dbReference type="NCBIfam" id="NF005965">
    <property type="entry name" value="PRK08055.1"/>
    <property type="match status" value="1"/>
</dbReference>
<evidence type="ECO:0000313" key="8">
    <source>
        <dbReference type="EMBL" id="OAT77710.1"/>
    </source>
</evidence>
<keyword evidence="3 6" id="KW-0732">Signal</keyword>
<organism evidence="8 9">
    <name type="scientific">Mangrovibacter phragmitis</name>
    <dbReference type="NCBI Taxonomy" id="1691903"/>
    <lineage>
        <taxon>Bacteria</taxon>
        <taxon>Pseudomonadati</taxon>
        <taxon>Pseudomonadota</taxon>
        <taxon>Gammaproteobacteria</taxon>
        <taxon>Enterobacterales</taxon>
        <taxon>Enterobacteriaceae</taxon>
        <taxon>Mangrovibacter</taxon>
    </lineage>
</organism>
<evidence type="ECO:0000256" key="3">
    <source>
        <dbReference type="ARBA" id="ARBA00022729"/>
    </source>
</evidence>
<reference evidence="9" key="1">
    <citation type="submission" date="2016-05" db="EMBL/GenBank/DDBJ databases">
        <authorList>
            <person name="Behera P."/>
            <person name="Vaishampayan P."/>
            <person name="Singh N."/>
            <person name="Raina V."/>
            <person name="Suar M."/>
            <person name="Pattnaik A."/>
            <person name="Rastogi G."/>
        </authorList>
    </citation>
    <scope>NUCLEOTIDE SEQUENCE [LARGE SCALE GENOMIC DNA]</scope>
    <source>
        <strain evidence="9">MP23</strain>
    </source>
</reference>
<feature type="chain" id="PRO_5008596718" description="Chorismate mutase" evidence="6">
    <location>
        <begin position="21"/>
        <end position="181"/>
    </location>
</feature>
<dbReference type="STRING" id="1691903.A9B99_20075"/>
<dbReference type="GO" id="GO:0009697">
    <property type="term" value="P:salicylic acid biosynthetic process"/>
    <property type="evidence" value="ECO:0007669"/>
    <property type="project" value="TreeGrafter"/>
</dbReference>
<dbReference type="UniPathway" id="UPA00120">
    <property type="reaction ID" value="UER00203"/>
</dbReference>
<dbReference type="Pfam" id="PF01817">
    <property type="entry name" value="CM_2"/>
    <property type="match status" value="1"/>
</dbReference>
<feature type="signal peptide" evidence="6">
    <location>
        <begin position="1"/>
        <end position="20"/>
    </location>
</feature>
<name>A0A1B7L5Z8_9ENTR</name>
<dbReference type="AlphaFoldDB" id="A0A1B7L5Z8"/>
<proteinExistence type="predicted"/>
<dbReference type="EMBL" id="LYRP01000005">
    <property type="protein sequence ID" value="OAT77710.1"/>
    <property type="molecule type" value="Genomic_DNA"/>
</dbReference>
<comment type="function">
    <text evidence="5">Catalyzes the Claisen rearrangement of chorismate to prephenate.</text>
</comment>
<evidence type="ECO:0000256" key="2">
    <source>
        <dbReference type="ARBA" id="ARBA00012404"/>
    </source>
</evidence>
<evidence type="ECO:0000256" key="6">
    <source>
        <dbReference type="SAM" id="SignalP"/>
    </source>
</evidence>
<dbReference type="InterPro" id="IPR036979">
    <property type="entry name" value="CM_dom_sf"/>
</dbReference>
<protein>
    <recommendedName>
        <fullName evidence="2 5">Chorismate mutase</fullName>
        <ecNumber evidence="2 5">5.4.99.5</ecNumber>
    </recommendedName>
</protein>
<evidence type="ECO:0000256" key="1">
    <source>
        <dbReference type="ARBA" id="ARBA00004817"/>
    </source>
</evidence>
<dbReference type="EC" id="5.4.99.5" evidence="2 5"/>
<dbReference type="Gene3D" id="1.20.59.10">
    <property type="entry name" value="Chorismate mutase"/>
    <property type="match status" value="1"/>
</dbReference>
<evidence type="ECO:0000313" key="9">
    <source>
        <dbReference type="Proteomes" id="UP000078225"/>
    </source>
</evidence>
<evidence type="ECO:0000256" key="5">
    <source>
        <dbReference type="PIRNR" id="PIRNR026640"/>
    </source>
</evidence>
<dbReference type="PIRSF" id="PIRSF026640">
    <property type="entry name" value="Peripl_chor_mut"/>
    <property type="match status" value="1"/>
</dbReference>
<dbReference type="PANTHER" id="PTHR38041:SF2">
    <property type="entry name" value="SECRETED CHORISMATE MUTASE"/>
    <property type="match status" value="1"/>
</dbReference>
<keyword evidence="9" id="KW-1185">Reference proteome</keyword>
<evidence type="ECO:0000256" key="4">
    <source>
        <dbReference type="ARBA" id="ARBA00023235"/>
    </source>
</evidence>
<sequence>MMHSFAIFLSSLFMCSTVFASSVTSVSLEELSSALNERMLLMPAVAGYKAQHHLPVEDLSREKVVIDGMRQNAQDAGLASDTVVPFVHALMNAGKAIQYRCLADWLATPQARVHVTELADTRQKIQQTDNRLMTAISQRLMAGSFTEADMAWLISQMTAPGLSAADKNNLLSALSRIERAS</sequence>
<comment type="catalytic activity">
    <reaction evidence="5">
        <text>chorismate = prephenate</text>
        <dbReference type="Rhea" id="RHEA:13897"/>
        <dbReference type="ChEBI" id="CHEBI:29748"/>
        <dbReference type="ChEBI" id="CHEBI:29934"/>
        <dbReference type="EC" id="5.4.99.5"/>
    </reaction>
</comment>
<dbReference type="Proteomes" id="UP000078225">
    <property type="component" value="Unassembled WGS sequence"/>
</dbReference>
<dbReference type="GO" id="GO:0004106">
    <property type="term" value="F:chorismate mutase activity"/>
    <property type="evidence" value="ECO:0007669"/>
    <property type="project" value="UniProtKB-EC"/>
</dbReference>
<dbReference type="GO" id="GO:0046417">
    <property type="term" value="P:chorismate metabolic process"/>
    <property type="evidence" value="ECO:0007669"/>
    <property type="project" value="InterPro"/>
</dbReference>
<dbReference type="SMART" id="SM00830">
    <property type="entry name" value="CM_2"/>
    <property type="match status" value="1"/>
</dbReference>
<accession>A0A1B7L5Z8</accession>
<keyword evidence="4 5" id="KW-0413">Isomerase</keyword>
<gene>
    <name evidence="8" type="ORF">A9B99_20075</name>
</gene>
<feature type="domain" description="Chorismate mutase" evidence="7">
    <location>
        <begin position="10"/>
        <end position="102"/>
    </location>
</feature>